<evidence type="ECO:0000256" key="1">
    <source>
        <dbReference type="ARBA" id="ARBA00007500"/>
    </source>
</evidence>
<gene>
    <name evidence="8" type="ORF">GOP47_0022636</name>
</gene>
<name>A0A9D4U6V1_ADICA</name>
<dbReference type="GO" id="GO:0019843">
    <property type="term" value="F:rRNA binding"/>
    <property type="evidence" value="ECO:0007669"/>
    <property type="project" value="UniProtKB-KW"/>
</dbReference>
<dbReference type="InterPro" id="IPR013843">
    <property type="entry name" value="Ribosomal_eS4_N"/>
</dbReference>
<dbReference type="GO" id="GO:0003735">
    <property type="term" value="F:structural constituent of ribosome"/>
    <property type="evidence" value="ECO:0007669"/>
    <property type="project" value="InterPro"/>
</dbReference>
<protein>
    <recommendedName>
        <fullName evidence="10">40S ribosomal protein S4</fullName>
    </recommendedName>
</protein>
<comment type="similarity">
    <text evidence="1">Belongs to the eukaryotic ribosomal protein eS4 family.</text>
</comment>
<evidence type="ECO:0000256" key="2">
    <source>
        <dbReference type="ARBA" id="ARBA00022730"/>
    </source>
</evidence>
<dbReference type="InterPro" id="IPR013845">
    <property type="entry name" value="Ribosomal_eS4_central_region"/>
</dbReference>
<dbReference type="Pfam" id="PF08071">
    <property type="entry name" value="RS4NT"/>
    <property type="match status" value="1"/>
</dbReference>
<feature type="domain" description="Small ribosomal subunit protein eS4 central region" evidence="6">
    <location>
        <begin position="34"/>
        <end position="79"/>
    </location>
</feature>
<dbReference type="OrthoDB" id="504298at2759"/>
<dbReference type="Gene3D" id="2.40.50.740">
    <property type="match status" value="1"/>
</dbReference>
<feature type="domain" description="Small ribosomal subunit protein eS4 N-terminal" evidence="7">
    <location>
        <begin position="4"/>
        <end position="23"/>
    </location>
</feature>
<evidence type="ECO:0000256" key="5">
    <source>
        <dbReference type="ARBA" id="ARBA00023274"/>
    </source>
</evidence>
<accession>A0A9D4U6V1</accession>
<evidence type="ECO:0000313" key="9">
    <source>
        <dbReference type="Proteomes" id="UP000886520"/>
    </source>
</evidence>
<dbReference type="InterPro" id="IPR038237">
    <property type="entry name" value="Ribosomal_eS4_central_sf"/>
</dbReference>
<dbReference type="AlphaFoldDB" id="A0A9D4U6V1"/>
<reference evidence="8" key="1">
    <citation type="submission" date="2021-01" db="EMBL/GenBank/DDBJ databases">
        <title>Adiantum capillus-veneris genome.</title>
        <authorList>
            <person name="Fang Y."/>
            <person name="Liao Q."/>
        </authorList>
    </citation>
    <scope>NUCLEOTIDE SEQUENCE</scope>
    <source>
        <strain evidence="8">H3</strain>
        <tissue evidence="8">Leaf</tissue>
    </source>
</reference>
<keyword evidence="4" id="KW-0689">Ribosomal protein</keyword>
<dbReference type="PANTHER" id="PTHR11581:SF0">
    <property type="entry name" value="SMALL RIBOSOMAL SUBUNIT PROTEIN ES4"/>
    <property type="match status" value="1"/>
</dbReference>
<evidence type="ECO:0000256" key="3">
    <source>
        <dbReference type="ARBA" id="ARBA00022884"/>
    </source>
</evidence>
<dbReference type="Proteomes" id="UP000886520">
    <property type="component" value="Chromosome 22"/>
</dbReference>
<evidence type="ECO:0000256" key="4">
    <source>
        <dbReference type="ARBA" id="ARBA00022980"/>
    </source>
</evidence>
<keyword evidence="3" id="KW-0694">RNA-binding</keyword>
<evidence type="ECO:0000259" key="7">
    <source>
        <dbReference type="Pfam" id="PF08071"/>
    </source>
</evidence>
<proteinExistence type="inferred from homology"/>
<dbReference type="InterPro" id="IPR000876">
    <property type="entry name" value="Ribosomal_eS4"/>
</dbReference>
<dbReference type="GO" id="GO:0022627">
    <property type="term" value="C:cytosolic small ribosomal subunit"/>
    <property type="evidence" value="ECO:0007669"/>
    <property type="project" value="TreeGrafter"/>
</dbReference>
<comment type="caution">
    <text evidence="8">The sequence shown here is derived from an EMBL/GenBank/DDBJ whole genome shotgun (WGS) entry which is preliminary data.</text>
</comment>
<evidence type="ECO:0000259" key="6">
    <source>
        <dbReference type="Pfam" id="PF00900"/>
    </source>
</evidence>
<dbReference type="EMBL" id="JABFUD020000022">
    <property type="protein sequence ID" value="KAI5062097.1"/>
    <property type="molecule type" value="Genomic_DNA"/>
</dbReference>
<sequence length="107" mass="12280">MAGGLKRHLKCLNAPRHWMLDTAASNMVMDPYPLKVRDACFSEKEISYITTFDRCAIRYPDPLIKAIDTIKIEIETGKVVEFIKFDIGNIVMVTSGQQRQDWDYQAP</sequence>
<organism evidence="8 9">
    <name type="scientific">Adiantum capillus-veneris</name>
    <name type="common">Maidenhair fern</name>
    <dbReference type="NCBI Taxonomy" id="13818"/>
    <lineage>
        <taxon>Eukaryota</taxon>
        <taxon>Viridiplantae</taxon>
        <taxon>Streptophyta</taxon>
        <taxon>Embryophyta</taxon>
        <taxon>Tracheophyta</taxon>
        <taxon>Polypodiopsida</taxon>
        <taxon>Polypodiidae</taxon>
        <taxon>Polypodiales</taxon>
        <taxon>Pteridineae</taxon>
        <taxon>Pteridaceae</taxon>
        <taxon>Vittarioideae</taxon>
        <taxon>Adiantum</taxon>
    </lineage>
</organism>
<evidence type="ECO:0008006" key="10">
    <source>
        <dbReference type="Google" id="ProtNLM"/>
    </source>
</evidence>
<dbReference type="GO" id="GO:0006412">
    <property type="term" value="P:translation"/>
    <property type="evidence" value="ECO:0007669"/>
    <property type="project" value="InterPro"/>
</dbReference>
<dbReference type="FunFam" id="2.40.50.740:FF:000001">
    <property type="entry name" value="40S ribosomal protein S4"/>
    <property type="match status" value="1"/>
</dbReference>
<keyword evidence="5" id="KW-0687">Ribonucleoprotein</keyword>
<evidence type="ECO:0000313" key="8">
    <source>
        <dbReference type="EMBL" id="KAI5062097.1"/>
    </source>
</evidence>
<keyword evidence="2" id="KW-0699">rRNA-binding</keyword>
<dbReference type="PANTHER" id="PTHR11581">
    <property type="entry name" value="30S/40S RIBOSOMAL PROTEIN S4"/>
    <property type="match status" value="1"/>
</dbReference>
<keyword evidence="9" id="KW-1185">Reference proteome</keyword>
<dbReference type="Pfam" id="PF00900">
    <property type="entry name" value="Ribosomal_S4e"/>
    <property type="match status" value="1"/>
</dbReference>